<protein>
    <submittedName>
        <fullName evidence="1">Uncharacterized protein</fullName>
    </submittedName>
</protein>
<evidence type="ECO:0000313" key="2">
    <source>
        <dbReference type="Proteomes" id="UP001283361"/>
    </source>
</evidence>
<comment type="caution">
    <text evidence="1">The sequence shown here is derived from an EMBL/GenBank/DDBJ whole genome shotgun (WGS) entry which is preliminary data.</text>
</comment>
<evidence type="ECO:0000313" key="1">
    <source>
        <dbReference type="EMBL" id="KAK3713111.1"/>
    </source>
</evidence>
<dbReference type="AlphaFoldDB" id="A0AAE0XUF6"/>
<name>A0AAE0XUF6_9GAST</name>
<dbReference type="EMBL" id="JAWDGP010007571">
    <property type="protein sequence ID" value="KAK3713111.1"/>
    <property type="molecule type" value="Genomic_DNA"/>
</dbReference>
<gene>
    <name evidence="1" type="ORF">RRG08_036723</name>
</gene>
<sequence length="102" mass="11432">MRDLNNLGHSFWDEIVFKWDQWSTAAAALGERSKRSLRHNSEEIIHEAITFTLQQLSESVSLNCLLPMSSCGGPVNSSPANFILVSLEKSIKQTASNDYQPH</sequence>
<reference evidence="1" key="1">
    <citation type="journal article" date="2023" name="G3 (Bethesda)">
        <title>A reference genome for the long-term kleptoplast-retaining sea slug Elysia crispata morphotype clarki.</title>
        <authorList>
            <person name="Eastman K.E."/>
            <person name="Pendleton A.L."/>
            <person name="Shaikh M.A."/>
            <person name="Suttiyut T."/>
            <person name="Ogas R."/>
            <person name="Tomko P."/>
            <person name="Gavelis G."/>
            <person name="Widhalm J.R."/>
            <person name="Wisecaver J.H."/>
        </authorList>
    </citation>
    <scope>NUCLEOTIDE SEQUENCE</scope>
    <source>
        <strain evidence="1">ECLA1</strain>
    </source>
</reference>
<dbReference type="Proteomes" id="UP001283361">
    <property type="component" value="Unassembled WGS sequence"/>
</dbReference>
<organism evidence="1 2">
    <name type="scientific">Elysia crispata</name>
    <name type="common">lettuce slug</name>
    <dbReference type="NCBI Taxonomy" id="231223"/>
    <lineage>
        <taxon>Eukaryota</taxon>
        <taxon>Metazoa</taxon>
        <taxon>Spiralia</taxon>
        <taxon>Lophotrochozoa</taxon>
        <taxon>Mollusca</taxon>
        <taxon>Gastropoda</taxon>
        <taxon>Heterobranchia</taxon>
        <taxon>Euthyneura</taxon>
        <taxon>Panpulmonata</taxon>
        <taxon>Sacoglossa</taxon>
        <taxon>Placobranchoidea</taxon>
        <taxon>Plakobranchidae</taxon>
        <taxon>Elysia</taxon>
    </lineage>
</organism>
<keyword evidence="2" id="KW-1185">Reference proteome</keyword>
<proteinExistence type="predicted"/>
<accession>A0AAE0XUF6</accession>